<dbReference type="PROSITE" id="PS00939">
    <property type="entry name" value="RIBOSOMAL_L1E"/>
    <property type="match status" value="1"/>
</dbReference>
<evidence type="ECO:0000256" key="3">
    <source>
        <dbReference type="ARBA" id="ARBA00023274"/>
    </source>
</evidence>
<gene>
    <name evidence="4" type="ORF">KIW84_062962</name>
</gene>
<evidence type="ECO:0000256" key="2">
    <source>
        <dbReference type="ARBA" id="ARBA00022980"/>
    </source>
</evidence>
<dbReference type="InterPro" id="IPR045240">
    <property type="entry name" value="Ribosomal_uL4_euk/arch"/>
</dbReference>
<dbReference type="Gramene" id="Psat06G0296200-T1">
    <property type="protein sequence ID" value="KAI5396952.1"/>
    <property type="gene ID" value="KIW84_062962"/>
</dbReference>
<evidence type="ECO:0000256" key="1">
    <source>
        <dbReference type="ARBA" id="ARBA00010528"/>
    </source>
</evidence>
<evidence type="ECO:0000313" key="5">
    <source>
        <dbReference type="Proteomes" id="UP001058974"/>
    </source>
</evidence>
<dbReference type="GO" id="GO:1990904">
    <property type="term" value="C:ribonucleoprotein complex"/>
    <property type="evidence" value="ECO:0007669"/>
    <property type="project" value="UniProtKB-KW"/>
</dbReference>
<dbReference type="GO" id="GO:0005840">
    <property type="term" value="C:ribosome"/>
    <property type="evidence" value="ECO:0007669"/>
    <property type="project" value="UniProtKB-KW"/>
</dbReference>
<sequence length="207" mass="22543">MTKPFFPPINPFNLITLNRESTSIVHHRPPSPFINNSFPANTAAPPLAAPSLPNSSVSLTSRPNILKPVIQPLTVVTLTAAPSVEHATAVLLTNLTLPPHTTNSHSRIWRRWHRKINVNQKRYAVVSAIAASAVPSLVLARGHRIEAVPEFPLVVGDFAKGVEKVEEAIKVLKRIRAFPDAEKAKDSHGIRPGKGMQKDVAVLEIGL</sequence>
<keyword evidence="5" id="KW-1185">Reference proteome</keyword>
<dbReference type="SUPFAM" id="SSF52166">
    <property type="entry name" value="Ribosomal protein L4"/>
    <property type="match status" value="1"/>
</dbReference>
<dbReference type="InterPro" id="IPR013000">
    <property type="entry name" value="Ribosomal_uL4_euk/arc_CS"/>
</dbReference>
<dbReference type="GO" id="GO:0006412">
    <property type="term" value="P:translation"/>
    <property type="evidence" value="ECO:0007669"/>
    <property type="project" value="InterPro"/>
</dbReference>
<dbReference type="InterPro" id="IPR023574">
    <property type="entry name" value="Ribosomal_uL4_dom_sf"/>
</dbReference>
<dbReference type="Proteomes" id="UP001058974">
    <property type="component" value="Chromosome 6"/>
</dbReference>
<keyword evidence="3" id="KW-0687">Ribonucleoprotein</keyword>
<dbReference type="GO" id="GO:0003735">
    <property type="term" value="F:structural constituent of ribosome"/>
    <property type="evidence" value="ECO:0007669"/>
    <property type="project" value="InterPro"/>
</dbReference>
<comment type="caution">
    <text evidence="4">The sequence shown here is derived from an EMBL/GenBank/DDBJ whole genome shotgun (WGS) entry which is preliminary data.</text>
</comment>
<organism evidence="4 5">
    <name type="scientific">Pisum sativum</name>
    <name type="common">Garden pea</name>
    <name type="synonym">Lathyrus oleraceus</name>
    <dbReference type="NCBI Taxonomy" id="3888"/>
    <lineage>
        <taxon>Eukaryota</taxon>
        <taxon>Viridiplantae</taxon>
        <taxon>Streptophyta</taxon>
        <taxon>Embryophyta</taxon>
        <taxon>Tracheophyta</taxon>
        <taxon>Spermatophyta</taxon>
        <taxon>Magnoliopsida</taxon>
        <taxon>eudicotyledons</taxon>
        <taxon>Gunneridae</taxon>
        <taxon>Pentapetalae</taxon>
        <taxon>rosids</taxon>
        <taxon>fabids</taxon>
        <taxon>Fabales</taxon>
        <taxon>Fabaceae</taxon>
        <taxon>Papilionoideae</taxon>
        <taxon>50 kb inversion clade</taxon>
        <taxon>NPAAA clade</taxon>
        <taxon>Hologalegina</taxon>
        <taxon>IRL clade</taxon>
        <taxon>Fabeae</taxon>
        <taxon>Lathyrus</taxon>
    </lineage>
</organism>
<protein>
    <submittedName>
        <fullName evidence="4">Uncharacterized protein</fullName>
    </submittedName>
</protein>
<dbReference type="PANTHER" id="PTHR19431">
    <property type="entry name" value="60S RIBOSOMAL PROTEIN L4"/>
    <property type="match status" value="1"/>
</dbReference>
<name>A0A9D5A475_PEA</name>
<accession>A0A9D5A475</accession>
<proteinExistence type="inferred from homology"/>
<keyword evidence="2" id="KW-0689">Ribosomal protein</keyword>
<dbReference type="Gene3D" id="3.40.1370.10">
    <property type="match status" value="1"/>
</dbReference>
<dbReference type="AlphaFoldDB" id="A0A9D5A475"/>
<dbReference type="EMBL" id="JAMSHJ010000006">
    <property type="protein sequence ID" value="KAI5396952.1"/>
    <property type="molecule type" value="Genomic_DNA"/>
</dbReference>
<reference evidence="4 5" key="1">
    <citation type="journal article" date="2022" name="Nat. Genet.">
        <title>Improved pea reference genome and pan-genome highlight genomic features and evolutionary characteristics.</title>
        <authorList>
            <person name="Yang T."/>
            <person name="Liu R."/>
            <person name="Luo Y."/>
            <person name="Hu S."/>
            <person name="Wang D."/>
            <person name="Wang C."/>
            <person name="Pandey M.K."/>
            <person name="Ge S."/>
            <person name="Xu Q."/>
            <person name="Li N."/>
            <person name="Li G."/>
            <person name="Huang Y."/>
            <person name="Saxena R.K."/>
            <person name="Ji Y."/>
            <person name="Li M."/>
            <person name="Yan X."/>
            <person name="He Y."/>
            <person name="Liu Y."/>
            <person name="Wang X."/>
            <person name="Xiang C."/>
            <person name="Varshney R.K."/>
            <person name="Ding H."/>
            <person name="Gao S."/>
            <person name="Zong X."/>
        </authorList>
    </citation>
    <scope>NUCLEOTIDE SEQUENCE [LARGE SCALE GENOMIC DNA]</scope>
    <source>
        <strain evidence="4 5">cv. Zhongwan 6</strain>
    </source>
</reference>
<comment type="similarity">
    <text evidence="1">Belongs to the universal ribosomal protein uL4 family.</text>
</comment>
<evidence type="ECO:0000313" key="4">
    <source>
        <dbReference type="EMBL" id="KAI5396952.1"/>
    </source>
</evidence>